<dbReference type="Gene3D" id="3.40.50.300">
    <property type="entry name" value="P-loop containing nucleotide triphosphate hydrolases"/>
    <property type="match status" value="2"/>
</dbReference>
<dbReference type="GO" id="GO:0005886">
    <property type="term" value="C:plasma membrane"/>
    <property type="evidence" value="ECO:0007669"/>
    <property type="project" value="UniProtKB-SubCell"/>
</dbReference>
<keyword evidence="6" id="KW-0677">Repeat</keyword>
<dbReference type="OrthoDB" id="9805029at2"/>
<keyword evidence="3" id="KW-0813">Transport</keyword>
<evidence type="ECO:0000256" key="10">
    <source>
        <dbReference type="ARBA" id="ARBA00023136"/>
    </source>
</evidence>
<keyword evidence="7" id="KW-0547">Nucleotide-binding</keyword>
<dbReference type="CDD" id="cd03216">
    <property type="entry name" value="ABC_Carb_Monos_I"/>
    <property type="match status" value="1"/>
</dbReference>
<evidence type="ECO:0000313" key="12">
    <source>
        <dbReference type="EMBL" id="RIY00260.1"/>
    </source>
</evidence>
<dbReference type="InterPro" id="IPR003593">
    <property type="entry name" value="AAA+_ATPase"/>
</dbReference>
<dbReference type="FunFam" id="3.40.50.300:FF:000127">
    <property type="entry name" value="Ribose import ATP-binding protein RbsA"/>
    <property type="match status" value="1"/>
</dbReference>
<keyword evidence="8 12" id="KW-0067">ATP-binding</keyword>
<reference evidence="13" key="1">
    <citation type="submission" date="2018-09" db="EMBL/GenBank/DDBJ databases">
        <authorList>
            <person name="Tuo L."/>
        </authorList>
    </citation>
    <scope>NUCLEOTIDE SEQUENCE [LARGE SCALE GENOMIC DNA]</scope>
    <source>
        <strain evidence="13">M2BS4Y-1</strain>
    </source>
</reference>
<dbReference type="AlphaFoldDB" id="A0A3A1WK27"/>
<dbReference type="InterPro" id="IPR003439">
    <property type="entry name" value="ABC_transporter-like_ATP-bd"/>
</dbReference>
<accession>A0A3A1WK27</accession>
<evidence type="ECO:0000256" key="1">
    <source>
        <dbReference type="ARBA" id="ARBA00004202"/>
    </source>
</evidence>
<organism evidence="12 13">
    <name type="scientific">Aureimonas flava</name>
    <dbReference type="NCBI Taxonomy" id="2320271"/>
    <lineage>
        <taxon>Bacteria</taxon>
        <taxon>Pseudomonadati</taxon>
        <taxon>Pseudomonadota</taxon>
        <taxon>Alphaproteobacteria</taxon>
        <taxon>Hyphomicrobiales</taxon>
        <taxon>Aurantimonadaceae</taxon>
        <taxon>Aureimonas</taxon>
    </lineage>
</organism>
<dbReference type="SMART" id="SM00382">
    <property type="entry name" value="AAA"/>
    <property type="match status" value="2"/>
</dbReference>
<dbReference type="PANTHER" id="PTHR43790:SF9">
    <property type="entry name" value="GALACTOFURANOSE TRANSPORTER ATP-BINDING PROTEIN YTFR"/>
    <property type="match status" value="1"/>
</dbReference>
<dbReference type="EMBL" id="QYRN01000006">
    <property type="protein sequence ID" value="RIY00260.1"/>
    <property type="molecule type" value="Genomic_DNA"/>
</dbReference>
<keyword evidence="5" id="KW-0762">Sugar transport</keyword>
<proteinExistence type="inferred from homology"/>
<evidence type="ECO:0000259" key="11">
    <source>
        <dbReference type="PROSITE" id="PS50893"/>
    </source>
</evidence>
<dbReference type="InterPro" id="IPR017871">
    <property type="entry name" value="ABC_transporter-like_CS"/>
</dbReference>
<dbReference type="InterPro" id="IPR050107">
    <property type="entry name" value="ABC_carbohydrate_import_ATPase"/>
</dbReference>
<dbReference type="RefSeq" id="WP_119540569.1">
    <property type="nucleotide sequence ID" value="NZ_QYRN01000006.1"/>
</dbReference>
<evidence type="ECO:0000256" key="6">
    <source>
        <dbReference type="ARBA" id="ARBA00022737"/>
    </source>
</evidence>
<dbReference type="CDD" id="cd03215">
    <property type="entry name" value="ABC_Carb_Monos_II"/>
    <property type="match status" value="1"/>
</dbReference>
<dbReference type="PANTHER" id="PTHR43790">
    <property type="entry name" value="CARBOHYDRATE TRANSPORT ATP-BINDING PROTEIN MG119-RELATED"/>
    <property type="match status" value="1"/>
</dbReference>
<dbReference type="SUPFAM" id="SSF52540">
    <property type="entry name" value="P-loop containing nucleoside triphosphate hydrolases"/>
    <property type="match status" value="2"/>
</dbReference>
<feature type="domain" description="ABC transporter" evidence="11">
    <location>
        <begin position="257"/>
        <end position="494"/>
    </location>
</feature>
<dbReference type="GO" id="GO:0005524">
    <property type="term" value="F:ATP binding"/>
    <property type="evidence" value="ECO:0007669"/>
    <property type="project" value="UniProtKB-KW"/>
</dbReference>
<evidence type="ECO:0000256" key="4">
    <source>
        <dbReference type="ARBA" id="ARBA00022475"/>
    </source>
</evidence>
<dbReference type="PROSITE" id="PS00211">
    <property type="entry name" value="ABC_TRANSPORTER_1"/>
    <property type="match status" value="1"/>
</dbReference>
<evidence type="ECO:0000256" key="8">
    <source>
        <dbReference type="ARBA" id="ARBA00022840"/>
    </source>
</evidence>
<keyword evidence="4" id="KW-1003">Cell membrane</keyword>
<dbReference type="Pfam" id="PF00005">
    <property type="entry name" value="ABC_tran"/>
    <property type="match status" value="2"/>
</dbReference>
<dbReference type="Proteomes" id="UP000265750">
    <property type="component" value="Unassembled WGS sequence"/>
</dbReference>
<keyword evidence="10" id="KW-0472">Membrane</keyword>
<gene>
    <name evidence="12" type="ORF">D3218_13340</name>
</gene>
<sequence>MQDATILEMRDMEKSFSGVPVLKKAHFELRRGEIHALMGGNGAGKSTLMKILTGVYARDAGILTLDGRTLDFQTPLEAEAAGVAMIFQELSLVPTLTVAQNIFLHREPRRAGGLLDDGAARRRSAEILADLGEDIDPRTPVELLSTGARQMVEIAKALSKNARVLIMDEPTSSLSETETQSLFRIARRLKDSGISIVYISHRMSEIFTICDRVTVMRDGQTVLTDECRNVGMEGLIEAMLGSGSVASLAYRERARDPAAQPVLEVDGLDVGNRVRGASFSVAAGEIVGLAGLMGSGRTEIAEAIFGVRAITSGSVRVDGKAVTSTAEAMAAGVALVPEDRRRQGLVLEHTVHDNFMLPSLARFGRGLFVRDREAAGEGEAAVRDLKIRTDGLGKVVRLLSGGNQQKVVLAKWLARNPRLLILDEPTVGVDIGAKADIVAIVRAIADRGTAVLVISSEFEELLALSDRLVVLHDGMVVRTMERRDIASEEVLHHAVQG</sequence>
<keyword evidence="9" id="KW-1278">Translocase</keyword>
<feature type="domain" description="ABC transporter" evidence="11">
    <location>
        <begin position="7"/>
        <end position="243"/>
    </location>
</feature>
<keyword evidence="13" id="KW-1185">Reference proteome</keyword>
<name>A0A3A1WK27_9HYPH</name>
<comment type="subcellular location">
    <subcellularLocation>
        <location evidence="1">Cell membrane</location>
        <topology evidence="1">Peripheral membrane protein</topology>
    </subcellularLocation>
</comment>
<dbReference type="GO" id="GO:0016887">
    <property type="term" value="F:ATP hydrolysis activity"/>
    <property type="evidence" value="ECO:0007669"/>
    <property type="project" value="InterPro"/>
</dbReference>
<evidence type="ECO:0000256" key="9">
    <source>
        <dbReference type="ARBA" id="ARBA00022967"/>
    </source>
</evidence>
<dbReference type="InterPro" id="IPR027417">
    <property type="entry name" value="P-loop_NTPase"/>
</dbReference>
<evidence type="ECO:0000256" key="2">
    <source>
        <dbReference type="ARBA" id="ARBA00005417"/>
    </source>
</evidence>
<comment type="similarity">
    <text evidence="2">Belongs to the ABC transporter superfamily.</text>
</comment>
<dbReference type="PROSITE" id="PS50893">
    <property type="entry name" value="ABC_TRANSPORTER_2"/>
    <property type="match status" value="2"/>
</dbReference>
<evidence type="ECO:0000256" key="5">
    <source>
        <dbReference type="ARBA" id="ARBA00022597"/>
    </source>
</evidence>
<evidence type="ECO:0000256" key="7">
    <source>
        <dbReference type="ARBA" id="ARBA00022741"/>
    </source>
</evidence>
<protein>
    <submittedName>
        <fullName evidence="12">Sugar ABC transporter ATP-binding protein</fullName>
    </submittedName>
</protein>
<comment type="caution">
    <text evidence="12">The sequence shown here is derived from an EMBL/GenBank/DDBJ whole genome shotgun (WGS) entry which is preliminary data.</text>
</comment>
<evidence type="ECO:0000313" key="13">
    <source>
        <dbReference type="Proteomes" id="UP000265750"/>
    </source>
</evidence>
<evidence type="ECO:0000256" key="3">
    <source>
        <dbReference type="ARBA" id="ARBA00022448"/>
    </source>
</evidence>